<organism evidence="1 2">
    <name type="scientific">Panagrolaimus sp. PS1159</name>
    <dbReference type="NCBI Taxonomy" id="55785"/>
    <lineage>
        <taxon>Eukaryota</taxon>
        <taxon>Metazoa</taxon>
        <taxon>Ecdysozoa</taxon>
        <taxon>Nematoda</taxon>
        <taxon>Chromadorea</taxon>
        <taxon>Rhabditida</taxon>
        <taxon>Tylenchina</taxon>
        <taxon>Panagrolaimomorpha</taxon>
        <taxon>Panagrolaimoidea</taxon>
        <taxon>Panagrolaimidae</taxon>
        <taxon>Panagrolaimus</taxon>
    </lineage>
</organism>
<protein>
    <submittedName>
        <fullName evidence="2">Tr-type G domain-containing protein</fullName>
    </submittedName>
</protein>
<sequence>MNIGLLGHVDAGKTTLSKALSTIGSTASFDKGAKASNLRANTIDLGFSAIELDTNHRIALIDCPGH</sequence>
<name>A0AC35G936_9BILA</name>
<accession>A0AC35G936</accession>
<reference evidence="2" key="1">
    <citation type="submission" date="2022-11" db="UniProtKB">
        <authorList>
            <consortium name="WormBaseParasite"/>
        </authorList>
    </citation>
    <scope>IDENTIFICATION</scope>
</reference>
<evidence type="ECO:0000313" key="2">
    <source>
        <dbReference type="WBParaSite" id="PS1159_v2.g24798.t1"/>
    </source>
</evidence>
<dbReference type="Proteomes" id="UP000887580">
    <property type="component" value="Unplaced"/>
</dbReference>
<dbReference type="WBParaSite" id="PS1159_v2.g24798.t1">
    <property type="protein sequence ID" value="PS1159_v2.g24798.t1"/>
    <property type="gene ID" value="PS1159_v2.g24798"/>
</dbReference>
<proteinExistence type="predicted"/>
<evidence type="ECO:0000313" key="1">
    <source>
        <dbReference type="Proteomes" id="UP000887580"/>
    </source>
</evidence>